<dbReference type="EMBL" id="CAUOFW020000828">
    <property type="protein sequence ID" value="CAK9137632.1"/>
    <property type="molecule type" value="Genomic_DNA"/>
</dbReference>
<evidence type="ECO:0000313" key="3">
    <source>
        <dbReference type="Proteomes" id="UP001642360"/>
    </source>
</evidence>
<sequence length="306" mass="34749">MKATRQGEDSVNLVQDPIAVAETSMVPVEEEQSLLVVNNALLSSFSHEAMRENLEQNKYHEEPVQSDILTIQKNVEDETDKQIKTKLPTQKIRYQLDREVGQEVFEDLTFYMDHAYTFRELSNVSLDEGLGLVCSKEPPDRGFYSDGDNPNNSDPIEVDSQASGDDDNYSPKIRRSVVFPTSMMEPLMAILERQGEGLFCAINGARKIKVPWRLRELTNQISRRLSAFSCTLVHTYREGNMVADYLARKGVVDKKEFRTASSNSIPAQARTLILQDQRQLRSLRQKKSWVYLNPGVLRLIPAAVHG</sequence>
<dbReference type="Proteomes" id="UP001642360">
    <property type="component" value="Unassembled WGS sequence"/>
</dbReference>
<protein>
    <recommendedName>
        <fullName evidence="4">RNase H type-1 domain-containing protein</fullName>
    </recommendedName>
</protein>
<comment type="caution">
    <text evidence="2">The sequence shown here is derived from an EMBL/GenBank/DDBJ whole genome shotgun (WGS) entry which is preliminary data.</text>
</comment>
<evidence type="ECO:0000313" key="2">
    <source>
        <dbReference type="EMBL" id="CAK9137632.1"/>
    </source>
</evidence>
<accession>A0ABC8QYX6</accession>
<dbReference type="AlphaFoldDB" id="A0ABC8QYX6"/>
<evidence type="ECO:0000256" key="1">
    <source>
        <dbReference type="SAM" id="MobiDB-lite"/>
    </source>
</evidence>
<feature type="region of interest" description="Disordered" evidence="1">
    <location>
        <begin position="140"/>
        <end position="171"/>
    </location>
</feature>
<name>A0ABC8QYX6_9AQUA</name>
<reference evidence="2 3" key="1">
    <citation type="submission" date="2024-02" db="EMBL/GenBank/DDBJ databases">
        <authorList>
            <person name="Vignale AGUSTIN F."/>
            <person name="Sosa J E."/>
            <person name="Modenutti C."/>
        </authorList>
    </citation>
    <scope>NUCLEOTIDE SEQUENCE [LARGE SCALE GENOMIC DNA]</scope>
</reference>
<evidence type="ECO:0008006" key="4">
    <source>
        <dbReference type="Google" id="ProtNLM"/>
    </source>
</evidence>
<organism evidence="2 3">
    <name type="scientific">Ilex paraguariensis</name>
    <name type="common">yerba mate</name>
    <dbReference type="NCBI Taxonomy" id="185542"/>
    <lineage>
        <taxon>Eukaryota</taxon>
        <taxon>Viridiplantae</taxon>
        <taxon>Streptophyta</taxon>
        <taxon>Embryophyta</taxon>
        <taxon>Tracheophyta</taxon>
        <taxon>Spermatophyta</taxon>
        <taxon>Magnoliopsida</taxon>
        <taxon>eudicotyledons</taxon>
        <taxon>Gunneridae</taxon>
        <taxon>Pentapetalae</taxon>
        <taxon>asterids</taxon>
        <taxon>campanulids</taxon>
        <taxon>Aquifoliales</taxon>
        <taxon>Aquifoliaceae</taxon>
        <taxon>Ilex</taxon>
    </lineage>
</organism>
<keyword evidence="3" id="KW-1185">Reference proteome</keyword>
<proteinExistence type="predicted"/>
<gene>
    <name evidence="2" type="ORF">ILEXP_LOCUS4652</name>
</gene>